<proteinExistence type="predicted"/>
<feature type="compositionally biased region" description="Polar residues" evidence="1">
    <location>
        <begin position="369"/>
        <end position="390"/>
    </location>
</feature>
<organism evidence="2 3">
    <name type="scientific">Tanacetum coccineum</name>
    <dbReference type="NCBI Taxonomy" id="301880"/>
    <lineage>
        <taxon>Eukaryota</taxon>
        <taxon>Viridiplantae</taxon>
        <taxon>Streptophyta</taxon>
        <taxon>Embryophyta</taxon>
        <taxon>Tracheophyta</taxon>
        <taxon>Spermatophyta</taxon>
        <taxon>Magnoliopsida</taxon>
        <taxon>eudicotyledons</taxon>
        <taxon>Gunneridae</taxon>
        <taxon>Pentapetalae</taxon>
        <taxon>asterids</taxon>
        <taxon>campanulids</taxon>
        <taxon>Asterales</taxon>
        <taxon>Asteraceae</taxon>
        <taxon>Asteroideae</taxon>
        <taxon>Anthemideae</taxon>
        <taxon>Anthemidinae</taxon>
        <taxon>Tanacetum</taxon>
    </lineage>
</organism>
<reference evidence="2" key="2">
    <citation type="submission" date="2022-01" db="EMBL/GenBank/DDBJ databases">
        <authorList>
            <person name="Yamashiro T."/>
            <person name="Shiraishi A."/>
            <person name="Satake H."/>
            <person name="Nakayama K."/>
        </authorList>
    </citation>
    <scope>NUCLEOTIDE SEQUENCE</scope>
</reference>
<accession>A0ABQ5F031</accession>
<name>A0ABQ5F031_9ASTR</name>
<dbReference type="Proteomes" id="UP001151760">
    <property type="component" value="Unassembled WGS sequence"/>
</dbReference>
<evidence type="ECO:0000313" key="3">
    <source>
        <dbReference type="Proteomes" id="UP001151760"/>
    </source>
</evidence>
<evidence type="ECO:0008006" key="4">
    <source>
        <dbReference type="Google" id="ProtNLM"/>
    </source>
</evidence>
<protein>
    <recommendedName>
        <fullName evidence="4">Reverse transcriptase domain-containing protein</fullName>
    </recommendedName>
</protein>
<reference evidence="2" key="1">
    <citation type="journal article" date="2022" name="Int. J. Mol. Sci.">
        <title>Draft Genome of Tanacetum Coccineum: Genomic Comparison of Closely Related Tanacetum-Family Plants.</title>
        <authorList>
            <person name="Yamashiro T."/>
            <person name="Shiraishi A."/>
            <person name="Nakayama K."/>
            <person name="Satake H."/>
        </authorList>
    </citation>
    <scope>NUCLEOTIDE SEQUENCE</scope>
</reference>
<sequence length="417" mass="46153">MLRACVMDFGKDAQLTGPEIVHETTEKIIQIKKRIQAARDRQKSYADRRRKPLEFEVGDKVMLKVSAMERGDTFRQTGEAEPRIYINCMDKKFPLSSDGKVSPIHCVPKKGGITFVTNENDELVPTTRSFSSNEKVFLGVFVKGGRARLDAKCGTLRKKYGELWELMQLHLMTFTGSVAVLQISAAVLGFWGKYALTETPTIYVSLINQFWCTASVRTLDNGEIEFIETVKGQEKSITEASVRRDLKLANADGISTLPTTEIFEQLALIGNMKRGSMGFSGVETTLFPTMLVYEQLSQGEGPTSPVGTQHTPTVIKTSPQLQNISITYRTTRTRSRRMGIRIPQSNVLPHVADEAITKNMHDGLRRATTTASSLEAEQDSGNISKTQTKATPSRLSSPRTSSKGGSDFHFTMGGSPI</sequence>
<gene>
    <name evidence="2" type="ORF">Tco_0991750</name>
</gene>
<dbReference type="EMBL" id="BQNB010016868">
    <property type="protein sequence ID" value="GJT56696.1"/>
    <property type="molecule type" value="Genomic_DNA"/>
</dbReference>
<feature type="compositionally biased region" description="Low complexity" evidence="1">
    <location>
        <begin position="391"/>
        <end position="402"/>
    </location>
</feature>
<feature type="region of interest" description="Disordered" evidence="1">
    <location>
        <begin position="369"/>
        <end position="417"/>
    </location>
</feature>
<evidence type="ECO:0000256" key="1">
    <source>
        <dbReference type="SAM" id="MobiDB-lite"/>
    </source>
</evidence>
<keyword evidence="3" id="KW-1185">Reference proteome</keyword>
<comment type="caution">
    <text evidence="2">The sequence shown here is derived from an EMBL/GenBank/DDBJ whole genome shotgun (WGS) entry which is preliminary data.</text>
</comment>
<evidence type="ECO:0000313" key="2">
    <source>
        <dbReference type="EMBL" id="GJT56696.1"/>
    </source>
</evidence>